<evidence type="ECO:0000256" key="4">
    <source>
        <dbReference type="ARBA" id="ARBA00023027"/>
    </source>
</evidence>
<evidence type="ECO:0000256" key="3">
    <source>
        <dbReference type="ARBA" id="ARBA00023002"/>
    </source>
</evidence>
<dbReference type="PANTHER" id="PTHR24321:SF8">
    <property type="entry name" value="ESTRADIOL 17-BETA-DEHYDROGENASE 8-RELATED"/>
    <property type="match status" value="1"/>
</dbReference>
<dbReference type="InterPro" id="IPR036291">
    <property type="entry name" value="NAD(P)-bd_dom_sf"/>
</dbReference>
<dbReference type="PRINTS" id="PR00080">
    <property type="entry name" value="SDRFAMILY"/>
</dbReference>
<dbReference type="InterPro" id="IPR057326">
    <property type="entry name" value="KR_dom"/>
</dbReference>
<keyword evidence="2" id="KW-0521">NADP</keyword>
<sequence length="270" mass="29363">MILETETGANVPLIKVYPDKFSDHVVLVTGAAQGIGFATAQLFSDQGAHVILLDIQEEKLKQAISLIEARNGKSSYRICDITDEHSIQDAIDWVIRTFHKIDILANIAGIYPNSGICETTTELYRRTMSLNVDGSFFLTRAVLPHMRTAGYGRIIHTGSTTFQEPEQGQVAYVTSKAAIVGLVRATSIEAGPGITVNAVMPGLIKTEHVWKLVVQPDGSYPLFESVIKKQDVKRCGLPQDVAHVFCFVASPEASFISGQIFDVGGGATFH</sequence>
<dbReference type="PANTHER" id="PTHR24321">
    <property type="entry name" value="DEHYDROGENASES, SHORT CHAIN"/>
    <property type="match status" value="1"/>
</dbReference>
<dbReference type="AlphaFoldDB" id="A0A1V6RBU1"/>
<name>A0A1V6RBU1_9EURO</name>
<dbReference type="SMART" id="SM00822">
    <property type="entry name" value="PKS_KR"/>
    <property type="match status" value="1"/>
</dbReference>
<evidence type="ECO:0000256" key="1">
    <source>
        <dbReference type="ARBA" id="ARBA00006484"/>
    </source>
</evidence>
<dbReference type="InterPro" id="IPR002347">
    <property type="entry name" value="SDR_fam"/>
</dbReference>
<dbReference type="GO" id="GO:0016491">
    <property type="term" value="F:oxidoreductase activity"/>
    <property type="evidence" value="ECO:0007669"/>
    <property type="project" value="UniProtKB-KW"/>
</dbReference>
<accession>A0A1V6RBU1</accession>
<dbReference type="OrthoDB" id="47007at2759"/>
<reference evidence="7" key="1">
    <citation type="journal article" date="2017" name="Nat. Microbiol.">
        <title>Global analysis of biosynthetic gene clusters reveals vast potential of secondary metabolite production in Penicillium species.</title>
        <authorList>
            <person name="Nielsen J.C."/>
            <person name="Grijseels S."/>
            <person name="Prigent S."/>
            <person name="Ji B."/>
            <person name="Dainat J."/>
            <person name="Nielsen K.F."/>
            <person name="Frisvad J.C."/>
            <person name="Workman M."/>
            <person name="Nielsen J."/>
        </authorList>
    </citation>
    <scope>NUCLEOTIDE SEQUENCE [LARGE SCALE GENOMIC DNA]</scope>
    <source>
        <strain evidence="7">IBT 29486</strain>
    </source>
</reference>
<protein>
    <recommendedName>
        <fullName evidence="5">Ketoreductase domain-containing protein</fullName>
    </recommendedName>
</protein>
<feature type="domain" description="Ketoreductase" evidence="5">
    <location>
        <begin position="24"/>
        <end position="197"/>
    </location>
</feature>
<proteinExistence type="inferred from homology"/>
<dbReference type="CDD" id="cd05233">
    <property type="entry name" value="SDR_c"/>
    <property type="match status" value="1"/>
</dbReference>
<gene>
    <name evidence="6" type="ORF">PENVUL_c067G08409</name>
</gene>
<keyword evidence="4" id="KW-0520">NAD</keyword>
<dbReference type="PROSITE" id="PS00061">
    <property type="entry name" value="ADH_SHORT"/>
    <property type="match status" value="1"/>
</dbReference>
<dbReference type="Gene3D" id="3.40.50.720">
    <property type="entry name" value="NAD(P)-binding Rossmann-like Domain"/>
    <property type="match status" value="1"/>
</dbReference>
<evidence type="ECO:0000313" key="7">
    <source>
        <dbReference type="Proteomes" id="UP000191518"/>
    </source>
</evidence>
<dbReference type="PRINTS" id="PR00081">
    <property type="entry name" value="GDHRDH"/>
</dbReference>
<evidence type="ECO:0000313" key="6">
    <source>
        <dbReference type="EMBL" id="OQD99014.1"/>
    </source>
</evidence>
<dbReference type="Pfam" id="PF13561">
    <property type="entry name" value="adh_short_C2"/>
    <property type="match status" value="1"/>
</dbReference>
<comment type="caution">
    <text evidence="6">The sequence shown here is derived from an EMBL/GenBank/DDBJ whole genome shotgun (WGS) entry which is preliminary data.</text>
</comment>
<evidence type="ECO:0000259" key="5">
    <source>
        <dbReference type="SMART" id="SM00822"/>
    </source>
</evidence>
<comment type="similarity">
    <text evidence="1">Belongs to the short-chain dehydrogenases/reductases (SDR) family.</text>
</comment>
<dbReference type="FunFam" id="3.40.50.720:FF:000084">
    <property type="entry name" value="Short-chain dehydrogenase reductase"/>
    <property type="match status" value="1"/>
</dbReference>
<keyword evidence="3" id="KW-0560">Oxidoreductase</keyword>
<dbReference type="InterPro" id="IPR020904">
    <property type="entry name" value="Sc_DH/Rdtase_CS"/>
</dbReference>
<dbReference type="SUPFAM" id="SSF51735">
    <property type="entry name" value="NAD(P)-binding Rossmann-fold domains"/>
    <property type="match status" value="1"/>
</dbReference>
<evidence type="ECO:0000256" key="2">
    <source>
        <dbReference type="ARBA" id="ARBA00022857"/>
    </source>
</evidence>
<organism evidence="6 7">
    <name type="scientific">Penicillium vulpinum</name>
    <dbReference type="NCBI Taxonomy" id="29845"/>
    <lineage>
        <taxon>Eukaryota</taxon>
        <taxon>Fungi</taxon>
        <taxon>Dikarya</taxon>
        <taxon>Ascomycota</taxon>
        <taxon>Pezizomycotina</taxon>
        <taxon>Eurotiomycetes</taxon>
        <taxon>Eurotiomycetidae</taxon>
        <taxon>Eurotiales</taxon>
        <taxon>Aspergillaceae</taxon>
        <taxon>Penicillium</taxon>
    </lineage>
</organism>
<dbReference type="Proteomes" id="UP000191518">
    <property type="component" value="Unassembled WGS sequence"/>
</dbReference>
<dbReference type="EMBL" id="MDYP01000067">
    <property type="protein sequence ID" value="OQD99014.1"/>
    <property type="molecule type" value="Genomic_DNA"/>
</dbReference>
<dbReference type="STRING" id="29845.A0A1V6RBU1"/>
<keyword evidence="7" id="KW-1185">Reference proteome</keyword>